<evidence type="ECO:0000256" key="3">
    <source>
        <dbReference type="ARBA" id="ARBA00022679"/>
    </source>
</evidence>
<dbReference type="InterPro" id="IPR029063">
    <property type="entry name" value="SAM-dependent_MTases_sf"/>
</dbReference>
<dbReference type="OrthoDB" id="9782855at2"/>
<dbReference type="KEGG" id="llp:GH975_06925"/>
<comment type="similarity">
    <text evidence="1">Belongs to the CFA/CMAS family.</text>
</comment>
<proteinExistence type="inferred from homology"/>
<dbReference type="EMBL" id="CP045871">
    <property type="protein sequence ID" value="QGG81296.1"/>
    <property type="molecule type" value="Genomic_DNA"/>
</dbReference>
<protein>
    <submittedName>
        <fullName evidence="7">Methyltransferase domain-containing protein</fullName>
    </submittedName>
</protein>
<dbReference type="InterPro" id="IPR050723">
    <property type="entry name" value="CFA/CMAS"/>
</dbReference>
<accession>A0A5Q2QH00</accession>
<dbReference type="Proteomes" id="UP000388235">
    <property type="component" value="Chromosome"/>
</dbReference>
<sequence length="411" mass="46021">MAQTGSLIERRCRKACFALLNKLEHGLLEIEEGQHIHRFGRDDDPELRVKVHVLDPSAWADLALRGAIGAGEAYMHSVIEVDDLTRLTRVFVRNVEVLDQLDGGLAKLLGSTLRAVHWFNRNNREGARRNIRAHYDLGNDLFEAFLDPTMMYSSGVYPSADAPLETAAVHKLDLICQKLGLQPGMRVIEIGTGWGGMAIHAAKHYGVHVTTTTISDAQYDLAQARVTAEGLDDQITLLKQDYRDLTGTYDRLVSVEMIEAVGHQYLDTFFAKCRSLLKPDGLMLIQAITIVDHRYDQALQGVDFIQKYIFPGGFVPSVSAMMKSVGAVTDLRLVDLQDYAGHYAQTLAHWRQRFDDARDHVDGLGYDERFQRMWRFYLSYCEGGFAERQLGLGQLLLAAPRSSAQSPASPL</sequence>
<evidence type="ECO:0000313" key="8">
    <source>
        <dbReference type="Proteomes" id="UP000388235"/>
    </source>
</evidence>
<dbReference type="PANTHER" id="PTHR43667">
    <property type="entry name" value="CYCLOPROPANE-FATTY-ACYL-PHOSPHOLIPID SYNTHASE"/>
    <property type="match status" value="1"/>
</dbReference>
<dbReference type="GO" id="GO:0008610">
    <property type="term" value="P:lipid biosynthetic process"/>
    <property type="evidence" value="ECO:0007669"/>
    <property type="project" value="InterPro"/>
</dbReference>
<dbReference type="GO" id="GO:0008168">
    <property type="term" value="F:methyltransferase activity"/>
    <property type="evidence" value="ECO:0007669"/>
    <property type="project" value="UniProtKB-KW"/>
</dbReference>
<feature type="active site" evidence="6">
    <location>
        <position position="381"/>
    </location>
</feature>
<keyword evidence="2 7" id="KW-0489">Methyltransferase</keyword>
<dbReference type="Pfam" id="PF02353">
    <property type="entry name" value="CMAS"/>
    <property type="match status" value="1"/>
</dbReference>
<keyword evidence="3 7" id="KW-0808">Transferase</keyword>
<gene>
    <name evidence="7" type="ORF">GH975_06925</name>
</gene>
<dbReference type="PIRSF" id="PIRSF003085">
    <property type="entry name" value="CMAS"/>
    <property type="match status" value="1"/>
</dbReference>
<evidence type="ECO:0000313" key="7">
    <source>
        <dbReference type="EMBL" id="QGG81296.1"/>
    </source>
</evidence>
<evidence type="ECO:0000256" key="2">
    <source>
        <dbReference type="ARBA" id="ARBA00022603"/>
    </source>
</evidence>
<dbReference type="AlphaFoldDB" id="A0A5Q2QH00"/>
<dbReference type="Gene3D" id="3.40.50.150">
    <property type="entry name" value="Vaccinia Virus protein VP39"/>
    <property type="match status" value="1"/>
</dbReference>
<reference evidence="7 8" key="1">
    <citation type="submission" date="2019-11" db="EMBL/GenBank/DDBJ databases">
        <authorList>
            <person name="Khan S.A."/>
            <person name="Jeon C.O."/>
            <person name="Chun B.H."/>
        </authorList>
    </citation>
    <scope>NUCLEOTIDE SEQUENCE [LARGE SCALE GENOMIC DNA]</scope>
    <source>
        <strain evidence="7 8">IMCC 1097</strain>
    </source>
</reference>
<keyword evidence="4" id="KW-0949">S-adenosyl-L-methionine</keyword>
<evidence type="ECO:0000256" key="4">
    <source>
        <dbReference type="ARBA" id="ARBA00022691"/>
    </source>
</evidence>
<evidence type="ECO:0000256" key="1">
    <source>
        <dbReference type="ARBA" id="ARBA00010815"/>
    </source>
</evidence>
<evidence type="ECO:0000256" key="6">
    <source>
        <dbReference type="PIRSR" id="PIRSR003085-1"/>
    </source>
</evidence>
<organism evidence="7 8">
    <name type="scientific">Litorivicinus lipolyticus</name>
    <dbReference type="NCBI Taxonomy" id="418701"/>
    <lineage>
        <taxon>Bacteria</taxon>
        <taxon>Pseudomonadati</taxon>
        <taxon>Pseudomonadota</taxon>
        <taxon>Gammaproteobacteria</taxon>
        <taxon>Oceanospirillales</taxon>
        <taxon>Litorivicinaceae</taxon>
        <taxon>Litorivicinus</taxon>
    </lineage>
</organism>
<dbReference type="CDD" id="cd02440">
    <property type="entry name" value="AdoMet_MTases"/>
    <property type="match status" value="1"/>
</dbReference>
<dbReference type="SUPFAM" id="SSF53335">
    <property type="entry name" value="S-adenosyl-L-methionine-dependent methyltransferases"/>
    <property type="match status" value="1"/>
</dbReference>
<evidence type="ECO:0000256" key="5">
    <source>
        <dbReference type="ARBA" id="ARBA00023098"/>
    </source>
</evidence>
<keyword evidence="5" id="KW-0443">Lipid metabolism</keyword>
<dbReference type="PANTHER" id="PTHR43667:SF2">
    <property type="entry name" value="FATTY ACID C-METHYL TRANSFERASE"/>
    <property type="match status" value="1"/>
</dbReference>
<name>A0A5Q2QH00_9GAMM</name>
<dbReference type="InterPro" id="IPR003333">
    <property type="entry name" value="CMAS"/>
</dbReference>
<keyword evidence="8" id="KW-1185">Reference proteome</keyword>
<dbReference type="GO" id="GO:0032259">
    <property type="term" value="P:methylation"/>
    <property type="evidence" value="ECO:0007669"/>
    <property type="project" value="UniProtKB-KW"/>
</dbReference>